<evidence type="ECO:0000256" key="2">
    <source>
        <dbReference type="SAM" id="MobiDB-lite"/>
    </source>
</evidence>
<feature type="region of interest" description="Disordered" evidence="2">
    <location>
        <begin position="685"/>
        <end position="713"/>
    </location>
</feature>
<feature type="compositionally biased region" description="Polar residues" evidence="2">
    <location>
        <begin position="969"/>
        <end position="986"/>
    </location>
</feature>
<dbReference type="GO" id="GO:0005200">
    <property type="term" value="F:structural constituent of cytoskeleton"/>
    <property type="evidence" value="ECO:0007669"/>
    <property type="project" value="TreeGrafter"/>
</dbReference>
<keyword evidence="1" id="KW-0175">Coiled coil</keyword>
<dbReference type="InterPro" id="IPR031994">
    <property type="entry name" value="JAKMIP_C"/>
</dbReference>
<evidence type="ECO:0000313" key="5">
    <source>
        <dbReference type="Proteomes" id="UP000466442"/>
    </source>
</evidence>
<dbReference type="SUPFAM" id="SSF57997">
    <property type="entry name" value="Tropomyosin"/>
    <property type="match status" value="1"/>
</dbReference>
<gene>
    <name evidence="4" type="ORF">GE061_005911</name>
</gene>
<feature type="region of interest" description="Disordered" evidence="2">
    <location>
        <begin position="1"/>
        <end position="38"/>
    </location>
</feature>
<sequence>MSSPEEEQEVADPQLQTSNFHSKLPVLEKSKSDDGSFSSPLDVLSKMIGLDTLYCVLSEEHLGLQLLLKDTLKKLKAEEKCRQEAEARLHNPINLALAERITVLEESEAKLKRENKDLREENDLLEFRVLEMEDSIPPKRTPSRTPDPGRLPDLRSEFPEMDDVSDSGVMSLPTSDDEHHEFNLDGVRTDDECSKQLRLYGPYQEARCDRDVKSRLLSMCQSAGTVSERICLQQALALLRHYEARIEGLESTIAAMCHEATMSRSLAHKAENSIEHSDITKTSGKIVATVLPFSKAGSSSSGKQDISENRKDLTESGIFEDNLVSSRGTQTDSKKWQTADLTAELEKLSRIRERIETGGKPIQTPKDLTYYEKRIEALQGRLSVYESSDDEQTKALKSVLSRLTQLTAQVTHLQEKISRLEKENIRLEEERSELEELENDARLRCQRLESKLSTLGDKKRSLKNQLEDLRREMNDRDLRVQDDKIEALVDLYEKKNLELEEREMEVRYRLQMLENTMPALMMWNIWKMMMTMQGGGGPLAVGSPSNVPIAASEMGAKEDEFSEANNIETVNTKEEELIMKLKQLETKLNTQNKILADSKATEDSLRVKLQQLENWMTGGSAPPMVAKDLDTDVEMFEKLSKMAKDRMDMDRRIKDLELKEKVFKETLEQADNMIAQLESQFRTQLNDKDQELNETSARLRDSESKLKVAEKNSSQNLAMQDRVTLLESAVEKLKKTLQARDREKERLEEEYSKLLKDVTKSGEDLEEVKNELDAAKKRLESSKRASKQLEEELRSAEIEREAAYGAQKAEVNSLKNQISQLQRDLMENEVTISELKEEVLTLESAVDELRYTARLEKVEKEELTKNFEAQLEIKEKELEEAKKKLGGGDENVRSIMEELEEGEKNAAKGGHKFPWTLANGTGDLVKTVHCFRAEVNQVNAVQPPSEPIKETKVKRPTVSPPPPPVPKTDLSTPKGAQQTWPPSGSAETAVKWSDNVSTLAQYELKNMTAAQFRAFIALIEEGEPHVDIMSTKGIPLTTAYSNSNLPMECQEANEAVKEISGKEAKLTVEALSKAYNHSKICGDCNERLGSFVEEMVKKLGVRMPRIKNAEDICEYGGAPSDLKTKEAGPGSVGWDPKSSKGGYKVTPTTTGLMMAAEELKDKCRLKDAMIETLADELRELERRGRWSAHRVLRELTSYPNPSPIDFNRQTLARYLNNDPIDEYDDRDDDGKEYFATNPLGLTIVRRVGPDSLLLKWLPIPDPKITCYEIHANGLLMQRIMSPGRNKTLLHPIDLDKKWIITLNALSYDGEKEESASVTYKK</sequence>
<name>A0A8S9WSI5_APOLU</name>
<feature type="coiled-coil region" evidence="1">
    <location>
        <begin position="396"/>
        <end position="505"/>
    </location>
</feature>
<dbReference type="PANTHER" id="PTHR47357">
    <property type="entry name" value="COP1-INTERACTIVE PROTEIN 1"/>
    <property type="match status" value="1"/>
</dbReference>
<proteinExistence type="predicted"/>
<feature type="coiled-coil region" evidence="1">
    <location>
        <begin position="567"/>
        <end position="601"/>
    </location>
</feature>
<evidence type="ECO:0000259" key="3">
    <source>
        <dbReference type="Pfam" id="PF16034"/>
    </source>
</evidence>
<feature type="region of interest" description="Disordered" evidence="2">
    <location>
        <begin position="133"/>
        <end position="165"/>
    </location>
</feature>
<comment type="caution">
    <text evidence="4">The sequence shown here is derived from an EMBL/GenBank/DDBJ whole genome shotgun (WGS) entry which is preliminary data.</text>
</comment>
<feature type="compositionally biased region" description="Acidic residues" evidence="2">
    <location>
        <begin position="1"/>
        <end position="10"/>
    </location>
</feature>
<feature type="domain" description="Janus kinase and microtubule-interacting protein C-terminal" evidence="3">
    <location>
        <begin position="92"/>
        <end position="134"/>
    </location>
</feature>
<evidence type="ECO:0000313" key="4">
    <source>
        <dbReference type="EMBL" id="KAF6199613.1"/>
    </source>
</evidence>
<dbReference type="EMBL" id="WIXP02000014">
    <property type="protein sequence ID" value="KAF6199613.1"/>
    <property type="molecule type" value="Genomic_DNA"/>
</dbReference>
<evidence type="ECO:0000256" key="1">
    <source>
        <dbReference type="SAM" id="Coils"/>
    </source>
</evidence>
<feature type="coiled-coil region" evidence="1">
    <location>
        <begin position="1156"/>
        <end position="1183"/>
    </location>
</feature>
<dbReference type="Pfam" id="PF16034">
    <property type="entry name" value="JAKMIP_CC3"/>
    <property type="match status" value="1"/>
</dbReference>
<reference evidence="4" key="1">
    <citation type="journal article" date="2021" name="Mol. Ecol. Resour.">
        <title>Apolygus lucorum genome provides insights into omnivorousness and mesophyll feeding.</title>
        <authorList>
            <person name="Liu Y."/>
            <person name="Liu H."/>
            <person name="Wang H."/>
            <person name="Huang T."/>
            <person name="Liu B."/>
            <person name="Yang B."/>
            <person name="Yin L."/>
            <person name="Li B."/>
            <person name="Zhang Y."/>
            <person name="Zhang S."/>
            <person name="Jiang F."/>
            <person name="Zhang X."/>
            <person name="Ren Y."/>
            <person name="Wang B."/>
            <person name="Wang S."/>
            <person name="Lu Y."/>
            <person name="Wu K."/>
            <person name="Fan W."/>
            <person name="Wang G."/>
        </authorList>
    </citation>
    <scope>NUCLEOTIDE SEQUENCE</scope>
    <source>
        <strain evidence="4">12Hb</strain>
    </source>
</reference>
<dbReference type="OrthoDB" id="6424487at2759"/>
<keyword evidence="5" id="KW-1185">Reference proteome</keyword>
<accession>A0A8S9WSI5</accession>
<feature type="compositionally biased region" description="Basic and acidic residues" evidence="2">
    <location>
        <begin position="685"/>
        <end position="710"/>
    </location>
</feature>
<feature type="region of interest" description="Disordered" evidence="2">
    <location>
        <begin position="1124"/>
        <end position="1143"/>
    </location>
</feature>
<organism evidence="4 5">
    <name type="scientific">Apolygus lucorum</name>
    <name type="common">Small green plant bug</name>
    <name type="synonym">Lygocoris lucorum</name>
    <dbReference type="NCBI Taxonomy" id="248454"/>
    <lineage>
        <taxon>Eukaryota</taxon>
        <taxon>Metazoa</taxon>
        <taxon>Ecdysozoa</taxon>
        <taxon>Arthropoda</taxon>
        <taxon>Hexapoda</taxon>
        <taxon>Insecta</taxon>
        <taxon>Pterygota</taxon>
        <taxon>Neoptera</taxon>
        <taxon>Paraneoptera</taxon>
        <taxon>Hemiptera</taxon>
        <taxon>Heteroptera</taxon>
        <taxon>Panheteroptera</taxon>
        <taxon>Cimicomorpha</taxon>
        <taxon>Miridae</taxon>
        <taxon>Mirini</taxon>
        <taxon>Apolygus</taxon>
    </lineage>
</organism>
<feature type="region of interest" description="Disordered" evidence="2">
    <location>
        <begin position="942"/>
        <end position="988"/>
    </location>
</feature>
<dbReference type="Proteomes" id="UP000466442">
    <property type="component" value="Unassembled WGS sequence"/>
</dbReference>
<feature type="coiled-coil region" evidence="1">
    <location>
        <begin position="232"/>
        <end position="259"/>
    </location>
</feature>
<dbReference type="PANTHER" id="PTHR47357:SF1">
    <property type="entry name" value="SPINDLE POLE BODY COMPONENT 110"/>
    <property type="match status" value="1"/>
</dbReference>
<protein>
    <recommendedName>
        <fullName evidence="3">Janus kinase and microtubule-interacting protein C-terminal domain-containing protein</fullName>
    </recommendedName>
</protein>
<dbReference type="GO" id="GO:0005856">
    <property type="term" value="C:cytoskeleton"/>
    <property type="evidence" value="ECO:0007669"/>
    <property type="project" value="TreeGrafter"/>
</dbReference>